<gene>
    <name evidence="1" type="ORF">MC70_024385</name>
</gene>
<name>A0AAP8TMU3_SERMA</name>
<comment type="caution">
    <text evidence="1">The sequence shown here is derived from an EMBL/GenBank/DDBJ whole genome shotgun (WGS) entry which is preliminary data.</text>
</comment>
<evidence type="ECO:0000313" key="1">
    <source>
        <dbReference type="EMBL" id="PNO62559.1"/>
    </source>
</evidence>
<dbReference type="Proteomes" id="UP000030378">
    <property type="component" value="Unassembled WGS sequence"/>
</dbReference>
<organism evidence="1 2">
    <name type="scientific">Serratia marcescens</name>
    <dbReference type="NCBI Taxonomy" id="615"/>
    <lineage>
        <taxon>Bacteria</taxon>
        <taxon>Pseudomonadati</taxon>
        <taxon>Pseudomonadota</taxon>
        <taxon>Gammaproteobacteria</taxon>
        <taxon>Enterobacterales</taxon>
        <taxon>Yersiniaceae</taxon>
        <taxon>Serratia</taxon>
    </lineage>
</organism>
<proteinExistence type="predicted"/>
<sequence>MSKPETEDALLTAVSENLPTNLHLTVKRSSNNEDYDGLAILTVGRDQTFDFKIEIKSIHRKENLFLLKKAWHDDATDQRLLICPHLTAAQAEICEELRLNFIDAAGNASIVTKGLFLRISGKKPVKSLTNSDNSAARISEGTLKLLLVLLNDEQAINATYRELSAAAGISLGMVSKAFEYLESQRYYRKSKSGRRLLSPESLTALWLREYAVMIRPKLKRLNLVAPTNWQDLTLKPNEIWGGEAAAALLTEGYLYPETLMLFTHTPLQQRRKELGMLPQQHGGLQMTGAFWGETLKLTLRSQAMLSIAELLASRDSRNLEVARMINDKYLGLTDSALFRD</sequence>
<dbReference type="EMBL" id="JTBC02000014">
    <property type="protein sequence ID" value="PNO62559.1"/>
    <property type="molecule type" value="Genomic_DNA"/>
</dbReference>
<evidence type="ECO:0000313" key="2">
    <source>
        <dbReference type="Proteomes" id="UP000030378"/>
    </source>
</evidence>
<reference evidence="2" key="1">
    <citation type="submission" date="2017-12" db="EMBL/GenBank/DDBJ databases">
        <title>FDA dAtabase for Regulatory Grade micrObial Sequences (FDA-ARGOS): Supporting development and validation of Infectious Disease Dx tests.</title>
        <authorList>
            <person name="Campos J."/>
            <person name="Goldberg B."/>
            <person name="Tallon L."/>
            <person name="Sadzewicz L."/>
            <person name="Sengamalay N."/>
            <person name="Ott S."/>
            <person name="Godinez A."/>
            <person name="Nagaraj S."/>
            <person name="Vavikolanu K."/>
            <person name="Vyas G."/>
            <person name="Nadendla S."/>
            <person name="Aluvathingal J."/>
            <person name="Geyer C."/>
            <person name="Nandy P."/>
            <person name="Hobson J."/>
            <person name="Sichtig H."/>
        </authorList>
    </citation>
    <scope>NUCLEOTIDE SEQUENCE [LARGE SCALE GENOMIC DNA]</scope>
    <source>
        <strain evidence="2">FDAARGOS_79</strain>
    </source>
</reference>
<dbReference type="AlphaFoldDB" id="A0AAP8TMU3"/>
<dbReference type="RefSeq" id="WP_060440823.1">
    <property type="nucleotide sequence ID" value="NZ_CAMIRQ010000005.1"/>
</dbReference>
<protein>
    <submittedName>
        <fullName evidence="1">Uncharacterized protein</fullName>
    </submittedName>
</protein>
<dbReference type="Pfam" id="PF09952">
    <property type="entry name" value="AbiEi_2"/>
    <property type="match status" value="1"/>
</dbReference>
<dbReference type="InterPro" id="IPR019238">
    <property type="entry name" value="AbiEi_2"/>
</dbReference>
<accession>A0AAP8TMU3</accession>